<dbReference type="InterPro" id="IPR025983">
    <property type="entry name" value="Cys_rich_CPCC"/>
</dbReference>
<dbReference type="RefSeq" id="WP_094830886.1">
    <property type="nucleotide sequence ID" value="NZ_NEVR01000001.1"/>
</dbReference>
<dbReference type="EMBL" id="NEVR01000001">
    <property type="protein sequence ID" value="OZI68764.1"/>
    <property type="molecule type" value="Genomic_DNA"/>
</dbReference>
<accession>A0ABX4F4R2</accession>
<organism evidence="2 3">
    <name type="scientific">Bordetella genomosp. 1</name>
    <dbReference type="NCBI Taxonomy" id="1395607"/>
    <lineage>
        <taxon>Bacteria</taxon>
        <taxon>Pseudomonadati</taxon>
        <taxon>Pseudomonadota</taxon>
        <taxon>Betaproteobacteria</taxon>
        <taxon>Burkholderiales</taxon>
        <taxon>Alcaligenaceae</taxon>
        <taxon>Bordetella</taxon>
    </lineage>
</organism>
<sequence length="131" mass="14728">MLMPLTPLTRADCPCCGYPTLDQGADFEICLLCDWEDDGQGEADAAEVRGGPNGDYSLAEARSNFARRLVMYREGHRRPITPAQQQIKRELMAAYDAWRDAPADTRDTLAAEALRLERMYRATSRLSLDDD</sequence>
<proteinExistence type="predicted"/>
<protein>
    <recommendedName>
        <fullName evidence="1">Cysteine-rich CPCC domain-containing protein</fullName>
    </recommendedName>
</protein>
<evidence type="ECO:0000313" key="3">
    <source>
        <dbReference type="Proteomes" id="UP000216354"/>
    </source>
</evidence>
<comment type="caution">
    <text evidence="2">The sequence shown here is derived from an EMBL/GenBank/DDBJ whole genome shotgun (WGS) entry which is preliminary data.</text>
</comment>
<reference evidence="2 3" key="1">
    <citation type="submission" date="2017-05" db="EMBL/GenBank/DDBJ databases">
        <title>Complete and WGS of Bordetella genogroups.</title>
        <authorList>
            <person name="Spilker T."/>
            <person name="Lipuma J."/>
        </authorList>
    </citation>
    <scope>NUCLEOTIDE SEQUENCE [LARGE SCALE GENOMIC DNA]</scope>
    <source>
        <strain evidence="2 3">AU9795</strain>
    </source>
</reference>
<dbReference type="Proteomes" id="UP000216354">
    <property type="component" value="Unassembled WGS sequence"/>
</dbReference>
<name>A0ABX4F4R2_9BORD</name>
<evidence type="ECO:0000259" key="1">
    <source>
        <dbReference type="Pfam" id="PF14206"/>
    </source>
</evidence>
<gene>
    <name evidence="2" type="ORF">CAL27_04720</name>
</gene>
<keyword evidence="3" id="KW-1185">Reference proteome</keyword>
<dbReference type="Pfam" id="PF14206">
    <property type="entry name" value="Cys_rich_CPCC"/>
    <property type="match status" value="1"/>
</dbReference>
<feature type="domain" description="Cysteine-rich CPCC" evidence="1">
    <location>
        <begin position="12"/>
        <end position="80"/>
    </location>
</feature>
<evidence type="ECO:0000313" key="2">
    <source>
        <dbReference type="EMBL" id="OZI68764.1"/>
    </source>
</evidence>